<reference evidence="3 4" key="1">
    <citation type="journal article" date="2017" name="Mol. Biol. Evol.">
        <title>The 4-celled Tetrabaena socialis nuclear genome reveals the essential components for genetic control of cell number at the origin of multicellularity in the volvocine lineage.</title>
        <authorList>
            <person name="Featherston J."/>
            <person name="Arakaki Y."/>
            <person name="Hanschen E.R."/>
            <person name="Ferris P.J."/>
            <person name="Michod R.E."/>
            <person name="Olson B.J.S.C."/>
            <person name="Nozaki H."/>
            <person name="Durand P.M."/>
        </authorList>
    </citation>
    <scope>NUCLEOTIDE SEQUENCE [LARGE SCALE GENOMIC DNA]</scope>
    <source>
        <strain evidence="3 4">NIES-571</strain>
    </source>
</reference>
<evidence type="ECO:0008006" key="5">
    <source>
        <dbReference type="Google" id="ProtNLM"/>
    </source>
</evidence>
<name>A0A2J8AA13_9CHLO</name>
<dbReference type="AlphaFoldDB" id="A0A2J8AA13"/>
<feature type="signal peptide" evidence="2">
    <location>
        <begin position="1"/>
        <end position="30"/>
    </location>
</feature>
<feature type="compositionally biased region" description="Low complexity" evidence="1">
    <location>
        <begin position="89"/>
        <end position="99"/>
    </location>
</feature>
<accession>A0A2J8AA13</accession>
<organism evidence="3 4">
    <name type="scientific">Tetrabaena socialis</name>
    <dbReference type="NCBI Taxonomy" id="47790"/>
    <lineage>
        <taxon>Eukaryota</taxon>
        <taxon>Viridiplantae</taxon>
        <taxon>Chlorophyta</taxon>
        <taxon>core chlorophytes</taxon>
        <taxon>Chlorophyceae</taxon>
        <taxon>CS clade</taxon>
        <taxon>Chlamydomonadales</taxon>
        <taxon>Tetrabaenaceae</taxon>
        <taxon>Tetrabaena</taxon>
    </lineage>
</organism>
<dbReference type="EMBL" id="PGGS01000093">
    <property type="protein sequence ID" value="PNH09364.1"/>
    <property type="molecule type" value="Genomic_DNA"/>
</dbReference>
<evidence type="ECO:0000313" key="3">
    <source>
        <dbReference type="EMBL" id="PNH09364.1"/>
    </source>
</evidence>
<feature type="region of interest" description="Disordered" evidence="1">
    <location>
        <begin position="78"/>
        <end position="99"/>
    </location>
</feature>
<evidence type="ECO:0000313" key="4">
    <source>
        <dbReference type="Proteomes" id="UP000236333"/>
    </source>
</evidence>
<keyword evidence="4" id="KW-1185">Reference proteome</keyword>
<keyword evidence="2" id="KW-0732">Signal</keyword>
<dbReference type="Proteomes" id="UP000236333">
    <property type="component" value="Unassembled WGS sequence"/>
</dbReference>
<proteinExistence type="predicted"/>
<evidence type="ECO:0000256" key="1">
    <source>
        <dbReference type="SAM" id="MobiDB-lite"/>
    </source>
</evidence>
<comment type="caution">
    <text evidence="3">The sequence shown here is derived from an EMBL/GenBank/DDBJ whole genome shotgun (WGS) entry which is preliminary data.</text>
</comment>
<gene>
    <name evidence="3" type="ORF">TSOC_004021</name>
</gene>
<feature type="chain" id="PRO_5014349961" description="Apple domain-containing protein" evidence="2">
    <location>
        <begin position="31"/>
        <end position="192"/>
    </location>
</feature>
<sequence length="192" mass="20151">MTTSHGQRLSQTFLRPLLVALIAQLAVAHAFSFMLADGTSTEGQRDGAVRWPLSRGVTQAAVAELAELTELAELEDLADPASPPPAREGYQSASTSASSGAYSGASRYGADGVGPLTATPPTKPTLTVLHADVSCQGAGYAINYASLLEVHHLSTTSTQAQNTEACRSLCIEKGPDCKAFNYMCYVIWKAAS</sequence>
<protein>
    <recommendedName>
        <fullName evidence="5">Apple domain-containing protein</fullName>
    </recommendedName>
</protein>
<evidence type="ECO:0000256" key="2">
    <source>
        <dbReference type="SAM" id="SignalP"/>
    </source>
</evidence>